<proteinExistence type="inferred from homology"/>
<keyword evidence="4 9" id="KW-0812">Transmembrane</keyword>
<sequence>MSGAIQTKPGDHMDILITGLLLGGTYALIAMGLNLQYGMARIMNLANGEFLVAGGFAAFWFYTAGQVSPLLTIFIVAPLAFAVNWLIYVVMLRPLVRRAKSQGQLEVDAILTTFGLAFVSVGIMLALFGGDYFSYSYLARPITLIGDTYALNRVTAALAAVIICGGLWLWLNRTRAGMSIRAIAVDPKSARLVGIDVPRLSALAFALGGAVTAVGGALISTFLTLDASTGVMFTLKALVIVIMGGVGDVRGTIVAALLLGILETVVATLIDPGLTLAAAYLLFVLILLFRPQGLFGRRTS</sequence>
<feature type="transmembrane region" description="Helical" evidence="9">
    <location>
        <begin position="42"/>
        <end position="62"/>
    </location>
</feature>
<dbReference type="InterPro" id="IPR001851">
    <property type="entry name" value="ABC_transp_permease"/>
</dbReference>
<keyword evidence="6 9" id="KW-1133">Transmembrane helix</keyword>
<comment type="caution">
    <text evidence="10">The sequence shown here is derived from an EMBL/GenBank/DDBJ whole genome shotgun (WGS) entry which is preliminary data.</text>
</comment>
<feature type="transmembrane region" description="Helical" evidence="9">
    <location>
        <begin position="15"/>
        <end position="35"/>
    </location>
</feature>
<evidence type="ECO:0000256" key="6">
    <source>
        <dbReference type="ARBA" id="ARBA00022989"/>
    </source>
</evidence>
<dbReference type="PANTHER" id="PTHR11795:SF445">
    <property type="entry name" value="AMINO ACID ABC TRANSPORTER PERMEASE PROTEIN"/>
    <property type="match status" value="1"/>
</dbReference>
<keyword evidence="5" id="KW-0029">Amino-acid transport</keyword>
<comment type="similarity">
    <text evidence="8">Belongs to the binding-protein-dependent transport system permease family. LivHM subfamily.</text>
</comment>
<gene>
    <name evidence="10" type="ORF">GCM10011363_09930</name>
</gene>
<keyword evidence="11" id="KW-1185">Reference proteome</keyword>
<accession>A0ABQ1KC14</accession>
<feature type="transmembrane region" description="Helical" evidence="9">
    <location>
        <begin position="200"/>
        <end position="223"/>
    </location>
</feature>
<protein>
    <submittedName>
        <fullName evidence="10">Branched-chain amino acid ABC transporter permease</fullName>
    </submittedName>
</protein>
<keyword evidence="3" id="KW-1003">Cell membrane</keyword>
<feature type="transmembrane region" description="Helical" evidence="9">
    <location>
        <begin position="109"/>
        <end position="130"/>
    </location>
</feature>
<evidence type="ECO:0000256" key="3">
    <source>
        <dbReference type="ARBA" id="ARBA00022475"/>
    </source>
</evidence>
<evidence type="ECO:0000313" key="11">
    <source>
        <dbReference type="Proteomes" id="UP000645462"/>
    </source>
</evidence>
<name>A0ABQ1KC14_9RHOB</name>
<evidence type="ECO:0000256" key="4">
    <source>
        <dbReference type="ARBA" id="ARBA00022692"/>
    </source>
</evidence>
<feature type="transmembrane region" description="Helical" evidence="9">
    <location>
        <begin position="276"/>
        <end position="295"/>
    </location>
</feature>
<evidence type="ECO:0000256" key="8">
    <source>
        <dbReference type="ARBA" id="ARBA00037998"/>
    </source>
</evidence>
<comment type="subcellular location">
    <subcellularLocation>
        <location evidence="1">Cell membrane</location>
        <topology evidence="1">Multi-pass membrane protein</topology>
    </subcellularLocation>
</comment>
<evidence type="ECO:0000256" key="7">
    <source>
        <dbReference type="ARBA" id="ARBA00023136"/>
    </source>
</evidence>
<evidence type="ECO:0000256" key="1">
    <source>
        <dbReference type="ARBA" id="ARBA00004651"/>
    </source>
</evidence>
<keyword evidence="7 9" id="KW-0472">Membrane</keyword>
<feature type="transmembrane region" description="Helical" evidence="9">
    <location>
        <begin position="68"/>
        <end position="88"/>
    </location>
</feature>
<dbReference type="PANTHER" id="PTHR11795">
    <property type="entry name" value="BRANCHED-CHAIN AMINO ACID TRANSPORT SYSTEM PERMEASE PROTEIN LIVH"/>
    <property type="match status" value="1"/>
</dbReference>
<dbReference type="Pfam" id="PF02653">
    <property type="entry name" value="BPD_transp_2"/>
    <property type="match status" value="1"/>
</dbReference>
<dbReference type="CDD" id="cd06582">
    <property type="entry name" value="TM_PBP1_LivH_like"/>
    <property type="match status" value="1"/>
</dbReference>
<reference evidence="11" key="1">
    <citation type="journal article" date="2019" name="Int. J. Syst. Evol. Microbiol.">
        <title>The Global Catalogue of Microorganisms (GCM) 10K type strain sequencing project: providing services to taxonomists for standard genome sequencing and annotation.</title>
        <authorList>
            <consortium name="The Broad Institute Genomics Platform"/>
            <consortium name="The Broad Institute Genome Sequencing Center for Infectious Disease"/>
            <person name="Wu L."/>
            <person name="Ma J."/>
        </authorList>
    </citation>
    <scope>NUCLEOTIDE SEQUENCE [LARGE SCALE GENOMIC DNA]</scope>
    <source>
        <strain evidence="11">CGMCC 1.12478</strain>
    </source>
</reference>
<organism evidence="10 11">
    <name type="scientific">Marivita lacus</name>
    <dbReference type="NCBI Taxonomy" id="1323742"/>
    <lineage>
        <taxon>Bacteria</taxon>
        <taxon>Pseudomonadati</taxon>
        <taxon>Pseudomonadota</taxon>
        <taxon>Alphaproteobacteria</taxon>
        <taxon>Rhodobacterales</taxon>
        <taxon>Roseobacteraceae</taxon>
        <taxon>Marivita</taxon>
    </lineage>
</organism>
<evidence type="ECO:0000256" key="2">
    <source>
        <dbReference type="ARBA" id="ARBA00022448"/>
    </source>
</evidence>
<dbReference type="Proteomes" id="UP000645462">
    <property type="component" value="Unassembled WGS sequence"/>
</dbReference>
<evidence type="ECO:0000256" key="5">
    <source>
        <dbReference type="ARBA" id="ARBA00022970"/>
    </source>
</evidence>
<dbReference type="InterPro" id="IPR052157">
    <property type="entry name" value="BCAA_transport_permease"/>
</dbReference>
<evidence type="ECO:0000313" key="10">
    <source>
        <dbReference type="EMBL" id="GGB95275.1"/>
    </source>
</evidence>
<feature type="transmembrane region" description="Helical" evidence="9">
    <location>
        <begin position="150"/>
        <end position="171"/>
    </location>
</feature>
<dbReference type="EMBL" id="BMFC01000002">
    <property type="protein sequence ID" value="GGB95275.1"/>
    <property type="molecule type" value="Genomic_DNA"/>
</dbReference>
<keyword evidence="2" id="KW-0813">Transport</keyword>
<evidence type="ECO:0000256" key="9">
    <source>
        <dbReference type="SAM" id="Phobius"/>
    </source>
</evidence>